<name>A0A6J8ASM5_MYTCO</name>
<dbReference type="InterPro" id="IPR002110">
    <property type="entry name" value="Ankyrin_rpt"/>
</dbReference>
<organism evidence="2 3">
    <name type="scientific">Mytilus coruscus</name>
    <name type="common">Sea mussel</name>
    <dbReference type="NCBI Taxonomy" id="42192"/>
    <lineage>
        <taxon>Eukaryota</taxon>
        <taxon>Metazoa</taxon>
        <taxon>Spiralia</taxon>
        <taxon>Lophotrochozoa</taxon>
        <taxon>Mollusca</taxon>
        <taxon>Bivalvia</taxon>
        <taxon>Autobranchia</taxon>
        <taxon>Pteriomorphia</taxon>
        <taxon>Mytilida</taxon>
        <taxon>Mytiloidea</taxon>
        <taxon>Mytilidae</taxon>
        <taxon>Mytilinae</taxon>
        <taxon>Mytilus</taxon>
    </lineage>
</organism>
<accession>A0A6J8ASM5</accession>
<gene>
    <name evidence="2" type="ORF">MCOR_10970</name>
</gene>
<dbReference type="AlphaFoldDB" id="A0A6J8ASM5"/>
<dbReference type="PROSITE" id="PS50297">
    <property type="entry name" value="ANK_REP_REGION"/>
    <property type="match status" value="1"/>
</dbReference>
<sequence>MCFMSRLFFNIHRKPLSYSLVGLTGTYVKTDSDNFMFTHETLQKIVLRCIAKTIIKSVIKYCKTEVILNQLRLNCVYVEQDDFTIEVTAENEDAYFQRRVYEFEKDCNKAIFENEQNKVPQFRPMFIEYMNKYLSREYWTKTQGDMPALHVVSSLGYHDYTTFFLQDNKMINQKDSDGNIPLHSACMKGHTTIVKSLVENNFSIKNNAGINQKTMN</sequence>
<protein>
    <submittedName>
        <fullName evidence="2">Uncharacterized protein</fullName>
    </submittedName>
</protein>
<dbReference type="EMBL" id="CACVKT020001882">
    <property type="protein sequence ID" value="CAC5373103.1"/>
    <property type="molecule type" value="Genomic_DNA"/>
</dbReference>
<proteinExistence type="predicted"/>
<evidence type="ECO:0000313" key="3">
    <source>
        <dbReference type="Proteomes" id="UP000507470"/>
    </source>
</evidence>
<keyword evidence="1" id="KW-0040">ANK repeat</keyword>
<dbReference type="SUPFAM" id="SSF48403">
    <property type="entry name" value="Ankyrin repeat"/>
    <property type="match status" value="1"/>
</dbReference>
<dbReference type="PROSITE" id="PS50088">
    <property type="entry name" value="ANK_REPEAT"/>
    <property type="match status" value="1"/>
</dbReference>
<evidence type="ECO:0000256" key="1">
    <source>
        <dbReference type="PROSITE-ProRule" id="PRU00023"/>
    </source>
</evidence>
<reference evidence="2 3" key="1">
    <citation type="submission" date="2020-06" db="EMBL/GenBank/DDBJ databases">
        <authorList>
            <person name="Li R."/>
            <person name="Bekaert M."/>
        </authorList>
    </citation>
    <scope>NUCLEOTIDE SEQUENCE [LARGE SCALE GENOMIC DNA]</scope>
    <source>
        <strain evidence="3">wild</strain>
    </source>
</reference>
<dbReference type="Proteomes" id="UP000507470">
    <property type="component" value="Unassembled WGS sequence"/>
</dbReference>
<evidence type="ECO:0000313" key="2">
    <source>
        <dbReference type="EMBL" id="CAC5373103.1"/>
    </source>
</evidence>
<feature type="repeat" description="ANK" evidence="1">
    <location>
        <begin position="177"/>
        <end position="209"/>
    </location>
</feature>
<dbReference type="InterPro" id="IPR036770">
    <property type="entry name" value="Ankyrin_rpt-contain_sf"/>
</dbReference>
<dbReference type="OrthoDB" id="598775at2759"/>
<dbReference type="Gene3D" id="1.25.40.20">
    <property type="entry name" value="Ankyrin repeat-containing domain"/>
    <property type="match status" value="1"/>
</dbReference>
<dbReference type="Pfam" id="PF12796">
    <property type="entry name" value="Ank_2"/>
    <property type="match status" value="1"/>
</dbReference>
<dbReference type="SMART" id="SM00248">
    <property type="entry name" value="ANK"/>
    <property type="match status" value="2"/>
</dbReference>
<keyword evidence="3" id="KW-1185">Reference proteome</keyword>